<dbReference type="AlphaFoldDB" id="A0A1C6V3E0"/>
<accession>A0A1C6V3E0</accession>
<feature type="region of interest" description="Disordered" evidence="1">
    <location>
        <begin position="228"/>
        <end position="274"/>
    </location>
</feature>
<evidence type="ECO:0000256" key="1">
    <source>
        <dbReference type="SAM" id="MobiDB-lite"/>
    </source>
</evidence>
<sequence length="411" mass="43739">MAVPPPTPNFERELERLALWIVRDDLDRLRRSGSPLLDDRSGLRSQFREAEEFVEARSRLVGGEPDAPGERRPGAAPDPAGAAASGTAQSAATGTGAAAPAARKENTLTDYLTDWLAKRLAAALAVILAAIDRGRGRAPSGPNPGPPQEPTPVPQAESRLLPPDQPYGLPPGVSPISGGPMSAEDDMRLRSEVGRYISQFLTENKALAEIHANGGLARVSRFYNGSGNVPAQGHPGERREWAPEQPDAFRRDSLDSRRSWSGAPDHGAGHVRWAEPVRSAEFGREAEFGRSAEFGREVEFGRGAVPMTPSSPGSSTSAFYEVSPKTTPVPAPAVPAQSGVATWAAMRSDQPASSTNPFRRGQQESTNPFRRSQSDASAPSRPAQTEASTPSQPSQQAAKSLRRTVPGRSPS</sequence>
<protein>
    <submittedName>
        <fullName evidence="2">Uncharacterized protein</fullName>
    </submittedName>
</protein>
<gene>
    <name evidence="2" type="ORF">GA0070617_4462</name>
</gene>
<feature type="region of interest" description="Disordered" evidence="1">
    <location>
        <begin position="56"/>
        <end position="101"/>
    </location>
</feature>
<feature type="compositionally biased region" description="Low complexity" evidence="1">
    <location>
        <begin position="308"/>
        <end position="317"/>
    </location>
</feature>
<feature type="compositionally biased region" description="Polar residues" evidence="1">
    <location>
        <begin position="350"/>
        <end position="398"/>
    </location>
</feature>
<reference evidence="2 3" key="1">
    <citation type="submission" date="2016-06" db="EMBL/GenBank/DDBJ databases">
        <authorList>
            <person name="Kjaerup R.B."/>
            <person name="Dalgaard T.S."/>
            <person name="Juul-Madsen H.R."/>
        </authorList>
    </citation>
    <scope>NUCLEOTIDE SEQUENCE [LARGE SCALE GENOMIC DNA]</scope>
    <source>
        <strain evidence="2 3">DSM 45577</strain>
    </source>
</reference>
<organism evidence="2 3">
    <name type="scientific">Micromonospora yangpuensis</name>
    <dbReference type="NCBI Taxonomy" id="683228"/>
    <lineage>
        <taxon>Bacteria</taxon>
        <taxon>Bacillati</taxon>
        <taxon>Actinomycetota</taxon>
        <taxon>Actinomycetes</taxon>
        <taxon>Micromonosporales</taxon>
        <taxon>Micromonosporaceae</taxon>
        <taxon>Micromonospora</taxon>
    </lineage>
</organism>
<feature type="region of interest" description="Disordered" evidence="1">
    <location>
        <begin position="135"/>
        <end position="184"/>
    </location>
</feature>
<proteinExistence type="predicted"/>
<keyword evidence="3" id="KW-1185">Reference proteome</keyword>
<feature type="compositionally biased region" description="Pro residues" evidence="1">
    <location>
        <begin position="141"/>
        <end position="153"/>
    </location>
</feature>
<feature type="compositionally biased region" description="Pro residues" evidence="1">
    <location>
        <begin position="163"/>
        <end position="173"/>
    </location>
</feature>
<feature type="compositionally biased region" description="Basic and acidic residues" evidence="1">
    <location>
        <begin position="289"/>
        <end position="300"/>
    </location>
</feature>
<evidence type="ECO:0000313" key="3">
    <source>
        <dbReference type="Proteomes" id="UP000198937"/>
    </source>
</evidence>
<dbReference type="EMBL" id="FMIA01000002">
    <property type="protein sequence ID" value="SCL60748.1"/>
    <property type="molecule type" value="Genomic_DNA"/>
</dbReference>
<feature type="region of interest" description="Disordered" evidence="1">
    <location>
        <begin position="289"/>
        <end position="411"/>
    </location>
</feature>
<feature type="compositionally biased region" description="Low complexity" evidence="1">
    <location>
        <begin position="74"/>
        <end position="101"/>
    </location>
</feature>
<evidence type="ECO:0000313" key="2">
    <source>
        <dbReference type="EMBL" id="SCL60748.1"/>
    </source>
</evidence>
<name>A0A1C6V3E0_9ACTN</name>
<dbReference type="RefSeq" id="WP_091441945.1">
    <property type="nucleotide sequence ID" value="NZ_BMMJ01000008.1"/>
</dbReference>
<feature type="compositionally biased region" description="Basic and acidic residues" evidence="1">
    <location>
        <begin position="235"/>
        <end position="258"/>
    </location>
</feature>
<dbReference type="Proteomes" id="UP000198937">
    <property type="component" value="Unassembled WGS sequence"/>
</dbReference>